<accession>A0A4U9UTL2</accession>
<name>A0A4U9UTL2_SERFO</name>
<organism evidence="1">
    <name type="scientific">Serratia fonticola</name>
    <dbReference type="NCBI Taxonomy" id="47917"/>
    <lineage>
        <taxon>Bacteria</taxon>
        <taxon>Pseudomonadati</taxon>
        <taxon>Pseudomonadota</taxon>
        <taxon>Gammaproteobacteria</taxon>
        <taxon>Enterobacterales</taxon>
        <taxon>Yersiniaceae</taxon>
        <taxon>Serratia</taxon>
    </lineage>
</organism>
<proteinExistence type="predicted"/>
<gene>
    <name evidence="1" type="ORF">NCTC12965_03915</name>
</gene>
<reference evidence="1" key="1">
    <citation type="submission" date="2019-05" db="EMBL/GenBank/DDBJ databases">
        <authorList>
            <consortium name="Pathogen Informatics"/>
        </authorList>
    </citation>
    <scope>NUCLEOTIDE SEQUENCE [LARGE SCALE GENOMIC DNA]</scope>
    <source>
        <strain evidence="1">NCTC12965</strain>
    </source>
</reference>
<sequence length="36" mass="4031">MTQKTIVNHPTCDPITAASKQHDMETMLMSVMEPRG</sequence>
<dbReference type="AlphaFoldDB" id="A0A4U9UTL2"/>
<protein>
    <submittedName>
        <fullName evidence="1">Uncharacterized protein</fullName>
    </submittedName>
</protein>
<dbReference type="EMBL" id="CABEEZ010000085">
    <property type="protein sequence ID" value="VTR36357.1"/>
    <property type="molecule type" value="Genomic_DNA"/>
</dbReference>
<evidence type="ECO:0000313" key="1">
    <source>
        <dbReference type="EMBL" id="VTR36357.1"/>
    </source>
</evidence>